<name>A0A2S5BIK6_9BASI</name>
<protein>
    <submittedName>
        <fullName evidence="2">Uncharacterized protein</fullName>
    </submittedName>
</protein>
<feature type="region of interest" description="Disordered" evidence="1">
    <location>
        <begin position="15"/>
        <end position="37"/>
    </location>
</feature>
<feature type="compositionally biased region" description="Low complexity" evidence="1">
    <location>
        <begin position="189"/>
        <end position="201"/>
    </location>
</feature>
<accession>A0A2S5BIK6</accession>
<dbReference type="Proteomes" id="UP000237144">
    <property type="component" value="Unassembled WGS sequence"/>
</dbReference>
<evidence type="ECO:0000313" key="3">
    <source>
        <dbReference type="Proteomes" id="UP000237144"/>
    </source>
</evidence>
<organism evidence="2 3">
    <name type="scientific">Rhodotorula taiwanensis</name>
    <dbReference type="NCBI Taxonomy" id="741276"/>
    <lineage>
        <taxon>Eukaryota</taxon>
        <taxon>Fungi</taxon>
        <taxon>Dikarya</taxon>
        <taxon>Basidiomycota</taxon>
        <taxon>Pucciniomycotina</taxon>
        <taxon>Microbotryomycetes</taxon>
        <taxon>Sporidiobolales</taxon>
        <taxon>Sporidiobolaceae</taxon>
        <taxon>Rhodotorula</taxon>
    </lineage>
</organism>
<dbReference type="AlphaFoldDB" id="A0A2S5BIK6"/>
<feature type="compositionally biased region" description="Low complexity" evidence="1">
    <location>
        <begin position="330"/>
        <end position="344"/>
    </location>
</feature>
<reference evidence="2 3" key="1">
    <citation type="journal article" date="2018" name="Front. Microbiol.">
        <title>Prospects for Fungal Bioremediation of Acidic Radioactive Waste Sites: Characterization and Genome Sequence of Rhodotorula taiwanensis MD1149.</title>
        <authorList>
            <person name="Tkavc R."/>
            <person name="Matrosova V.Y."/>
            <person name="Grichenko O.E."/>
            <person name="Gostincar C."/>
            <person name="Volpe R.P."/>
            <person name="Klimenkova P."/>
            <person name="Gaidamakova E.K."/>
            <person name="Zhou C.E."/>
            <person name="Stewart B.J."/>
            <person name="Lyman M.G."/>
            <person name="Malfatti S.A."/>
            <person name="Rubinfeld B."/>
            <person name="Courtot M."/>
            <person name="Singh J."/>
            <person name="Dalgard C.L."/>
            <person name="Hamilton T."/>
            <person name="Frey K.G."/>
            <person name="Gunde-Cimerman N."/>
            <person name="Dugan L."/>
            <person name="Daly M.J."/>
        </authorList>
    </citation>
    <scope>NUCLEOTIDE SEQUENCE [LARGE SCALE GENOMIC DNA]</scope>
    <source>
        <strain evidence="2 3">MD1149</strain>
    </source>
</reference>
<sequence length="494" mass="51679">MMLYAPIPSRIPHILAPASPTSSPPPEASALGGPAFGIPPKWQAGVDRLVALDAPRRKYGLPHLRPPRLGLPQLVCTSGINGLWRPNADHGSSEDGEPNDIVIEDDGLAWSDEENRLPRDEAEAKEWAQRRRLRRQARKAVATIGDGPAPRGAIPQLSAQPTAGKPPLALYNRAPPTVPKSRSASRQGSSTTVAAASTSSSRTLNPQHLVTSHFTATKTVSPGVAAAQQVKKRPAGSPPPNPPLSRASSHTTDGRASKRAVSPASSRKTELQSLVPETVSNVDSAASTRYTAQFALGGSPAQFAAADDDGALEEVLEEFGCTQPAFADPTQSRQATASTTASSRGKADVPPLPFSSPGLRDEFGDNARASTPARRPESIPFSALTHFPSPHSLPTAAGAQTDTQSKRPSGEGTPRPQPPTRTTTTDSTASGLGPPTLTYADAGQRKSLARLGSASSLRAGPDVFGGAGANGAESLDREAELEDIERFLQVEISQ</sequence>
<dbReference type="EMBL" id="PJQD01000002">
    <property type="protein sequence ID" value="POY76602.1"/>
    <property type="molecule type" value="Genomic_DNA"/>
</dbReference>
<evidence type="ECO:0000256" key="1">
    <source>
        <dbReference type="SAM" id="MobiDB-lite"/>
    </source>
</evidence>
<feature type="compositionally biased region" description="Low complexity" evidence="1">
    <location>
        <begin position="449"/>
        <end position="460"/>
    </location>
</feature>
<gene>
    <name evidence="2" type="ORF">BMF94_0192</name>
</gene>
<feature type="region of interest" description="Disordered" evidence="1">
    <location>
        <begin position="322"/>
        <end position="477"/>
    </location>
</feature>
<comment type="caution">
    <text evidence="2">The sequence shown here is derived from an EMBL/GenBank/DDBJ whole genome shotgun (WGS) entry which is preliminary data.</text>
</comment>
<keyword evidence="3" id="KW-1185">Reference proteome</keyword>
<feature type="region of interest" description="Disordered" evidence="1">
    <location>
        <begin position="222"/>
        <end position="283"/>
    </location>
</feature>
<evidence type="ECO:0000313" key="2">
    <source>
        <dbReference type="EMBL" id="POY76602.1"/>
    </source>
</evidence>
<proteinExistence type="predicted"/>
<feature type="region of interest" description="Disordered" evidence="1">
    <location>
        <begin position="138"/>
        <end position="207"/>
    </location>
</feature>